<dbReference type="InterPro" id="IPR009339">
    <property type="entry name" value="DUF998"/>
</dbReference>
<dbReference type="AlphaFoldDB" id="A0A5A7S3I2"/>
<dbReference type="Pfam" id="PF06197">
    <property type="entry name" value="DUF998"/>
    <property type="match status" value="1"/>
</dbReference>
<reference evidence="2 3" key="1">
    <citation type="submission" date="2019-07" db="EMBL/GenBank/DDBJ databases">
        <title>Rhodococcus cavernicolus sp. nov., isolated from a cave.</title>
        <authorList>
            <person name="Lee S.D."/>
        </authorList>
    </citation>
    <scope>NUCLEOTIDE SEQUENCE [LARGE SCALE GENOMIC DNA]</scope>
    <source>
        <strain evidence="2 3">C1-24</strain>
    </source>
</reference>
<keyword evidence="1" id="KW-1133">Transmembrane helix</keyword>
<keyword evidence="3" id="KW-1185">Reference proteome</keyword>
<dbReference type="EMBL" id="VLNY01000015">
    <property type="protein sequence ID" value="KAA0019445.1"/>
    <property type="molecule type" value="Genomic_DNA"/>
</dbReference>
<sequence length="216" mass="22351">MRTSSPAVPFWALVSAAGAPTSLIVGGALAHHLHSGPYDAVSQTLSVLAADSGSRWAMTAGFVITACCHVVTAMGLRVLPPTPRIALALAGVFGLAVAVFRQPVHGSSAMHVWSVAAGLLILGIWPLLAMSRDPSAPAACRVRYTTVATGVLLALLVWLIIETQGGSLLGVAERICVVAQTLWPLAVTASARRHDLALGDNGAVAKRLAATRTQLR</sequence>
<name>A0A5A7S3I2_9NOCA</name>
<comment type="caution">
    <text evidence="2">The sequence shown here is derived from an EMBL/GenBank/DDBJ whole genome shotgun (WGS) entry which is preliminary data.</text>
</comment>
<organism evidence="2 3">
    <name type="scientific">Antrihabitans cavernicola</name>
    <dbReference type="NCBI Taxonomy" id="2495913"/>
    <lineage>
        <taxon>Bacteria</taxon>
        <taxon>Bacillati</taxon>
        <taxon>Actinomycetota</taxon>
        <taxon>Actinomycetes</taxon>
        <taxon>Mycobacteriales</taxon>
        <taxon>Nocardiaceae</taxon>
        <taxon>Antrihabitans</taxon>
    </lineage>
</organism>
<keyword evidence="1" id="KW-0812">Transmembrane</keyword>
<dbReference type="OrthoDB" id="4578416at2"/>
<feature type="transmembrane region" description="Helical" evidence="1">
    <location>
        <begin position="142"/>
        <end position="161"/>
    </location>
</feature>
<feature type="transmembrane region" description="Helical" evidence="1">
    <location>
        <begin position="85"/>
        <end position="104"/>
    </location>
</feature>
<keyword evidence="1" id="KW-0472">Membrane</keyword>
<evidence type="ECO:0000313" key="3">
    <source>
        <dbReference type="Proteomes" id="UP000322244"/>
    </source>
</evidence>
<proteinExistence type="predicted"/>
<dbReference type="Proteomes" id="UP000322244">
    <property type="component" value="Unassembled WGS sequence"/>
</dbReference>
<accession>A0A5A7S3I2</accession>
<protein>
    <submittedName>
        <fullName evidence="2">DUF998 domain-containing protein</fullName>
    </submittedName>
</protein>
<evidence type="ECO:0000256" key="1">
    <source>
        <dbReference type="SAM" id="Phobius"/>
    </source>
</evidence>
<feature type="transmembrane region" description="Helical" evidence="1">
    <location>
        <begin position="110"/>
        <end position="130"/>
    </location>
</feature>
<evidence type="ECO:0000313" key="2">
    <source>
        <dbReference type="EMBL" id="KAA0019445.1"/>
    </source>
</evidence>
<gene>
    <name evidence="2" type="ORF">FOY51_22640</name>
</gene>
<feature type="transmembrane region" description="Helical" evidence="1">
    <location>
        <begin position="54"/>
        <end position="73"/>
    </location>
</feature>